<evidence type="ECO:0000256" key="1">
    <source>
        <dbReference type="SAM" id="MobiDB-lite"/>
    </source>
</evidence>
<organism evidence="2 3">
    <name type="scientific">Helianthus annuus</name>
    <name type="common">Common sunflower</name>
    <dbReference type="NCBI Taxonomy" id="4232"/>
    <lineage>
        <taxon>Eukaryota</taxon>
        <taxon>Viridiplantae</taxon>
        <taxon>Streptophyta</taxon>
        <taxon>Embryophyta</taxon>
        <taxon>Tracheophyta</taxon>
        <taxon>Spermatophyta</taxon>
        <taxon>Magnoliopsida</taxon>
        <taxon>eudicotyledons</taxon>
        <taxon>Gunneridae</taxon>
        <taxon>Pentapetalae</taxon>
        <taxon>asterids</taxon>
        <taxon>campanulids</taxon>
        <taxon>Asterales</taxon>
        <taxon>Asteraceae</taxon>
        <taxon>Asteroideae</taxon>
        <taxon>Heliantheae alliance</taxon>
        <taxon>Heliantheae</taxon>
        <taxon>Helianthus</taxon>
    </lineage>
</organism>
<dbReference type="Proteomes" id="UP000215914">
    <property type="component" value="Unassembled WGS sequence"/>
</dbReference>
<feature type="region of interest" description="Disordered" evidence="1">
    <location>
        <begin position="100"/>
        <end position="165"/>
    </location>
</feature>
<dbReference type="AlphaFoldDB" id="A0A9K3J0P2"/>
<evidence type="ECO:0000313" key="2">
    <source>
        <dbReference type="EMBL" id="KAF5806328.1"/>
    </source>
</evidence>
<feature type="compositionally biased region" description="Acidic residues" evidence="1">
    <location>
        <begin position="132"/>
        <end position="154"/>
    </location>
</feature>
<reference evidence="2" key="1">
    <citation type="journal article" date="2017" name="Nature">
        <title>The sunflower genome provides insights into oil metabolism, flowering and Asterid evolution.</title>
        <authorList>
            <person name="Badouin H."/>
            <person name="Gouzy J."/>
            <person name="Grassa C.J."/>
            <person name="Murat F."/>
            <person name="Staton S.E."/>
            <person name="Cottret L."/>
            <person name="Lelandais-Briere C."/>
            <person name="Owens G.L."/>
            <person name="Carrere S."/>
            <person name="Mayjonade B."/>
            <person name="Legrand L."/>
            <person name="Gill N."/>
            <person name="Kane N.C."/>
            <person name="Bowers J.E."/>
            <person name="Hubner S."/>
            <person name="Bellec A."/>
            <person name="Berard A."/>
            <person name="Berges H."/>
            <person name="Blanchet N."/>
            <person name="Boniface M.C."/>
            <person name="Brunel D."/>
            <person name="Catrice O."/>
            <person name="Chaidir N."/>
            <person name="Claudel C."/>
            <person name="Donnadieu C."/>
            <person name="Faraut T."/>
            <person name="Fievet G."/>
            <person name="Helmstetter N."/>
            <person name="King M."/>
            <person name="Knapp S.J."/>
            <person name="Lai Z."/>
            <person name="Le Paslier M.C."/>
            <person name="Lippi Y."/>
            <person name="Lorenzon L."/>
            <person name="Mandel J.R."/>
            <person name="Marage G."/>
            <person name="Marchand G."/>
            <person name="Marquand E."/>
            <person name="Bret-Mestries E."/>
            <person name="Morien E."/>
            <person name="Nambeesan S."/>
            <person name="Nguyen T."/>
            <person name="Pegot-Espagnet P."/>
            <person name="Pouilly N."/>
            <person name="Raftis F."/>
            <person name="Sallet E."/>
            <person name="Schiex T."/>
            <person name="Thomas J."/>
            <person name="Vandecasteele C."/>
            <person name="Vares D."/>
            <person name="Vear F."/>
            <person name="Vautrin S."/>
            <person name="Crespi M."/>
            <person name="Mangin B."/>
            <person name="Burke J.M."/>
            <person name="Salse J."/>
            <person name="Munos S."/>
            <person name="Vincourt P."/>
            <person name="Rieseberg L.H."/>
            <person name="Langlade N.B."/>
        </authorList>
    </citation>
    <scope>NUCLEOTIDE SEQUENCE</scope>
    <source>
        <tissue evidence="2">Leaves</tissue>
    </source>
</reference>
<reference evidence="2" key="2">
    <citation type="submission" date="2020-06" db="EMBL/GenBank/DDBJ databases">
        <title>Helianthus annuus Genome sequencing and assembly Release 2.</title>
        <authorList>
            <person name="Gouzy J."/>
            <person name="Langlade N."/>
            <person name="Munos S."/>
        </authorList>
    </citation>
    <scope>NUCLEOTIDE SEQUENCE</scope>
    <source>
        <tissue evidence="2">Leaves</tissue>
    </source>
</reference>
<name>A0A9K3J0P2_HELAN</name>
<proteinExistence type="predicted"/>
<feature type="compositionally biased region" description="Acidic residues" evidence="1">
    <location>
        <begin position="108"/>
        <end position="121"/>
    </location>
</feature>
<accession>A0A9K3J0P2</accession>
<protein>
    <submittedName>
        <fullName evidence="2">Uncharacterized protein</fullName>
    </submittedName>
</protein>
<dbReference type="Gramene" id="mRNA:HanXRQr2_Chr05g0220081">
    <property type="protein sequence ID" value="mRNA:HanXRQr2_Chr05g0220081"/>
    <property type="gene ID" value="HanXRQr2_Chr05g0220081"/>
</dbReference>
<dbReference type="EMBL" id="MNCJ02000320">
    <property type="protein sequence ID" value="KAF5806328.1"/>
    <property type="molecule type" value="Genomic_DNA"/>
</dbReference>
<sequence>MKVYINAWNWFDVFIEKYHISKCYFFGNGLKKVVGFLDFNEKCVVVAIRYLFNYNFHLTLFDVNRCEVLVPKAAMENMAGGVDKPVGQTSNATPVVVELPDNQPAFDGESDSLDEDSDYNDSGDGTSGCDISMDDVSADEDDEDSDGSSDDAKDDPDYHSLQFRPNARVAEMPYIDMSLKLTIQNLHGVDTVIDFRPEKLGQGFRYAASQWGKSSSFRTILRHRRNAHSFTNLMLAS</sequence>
<gene>
    <name evidence="2" type="ORF">HanXRQr2_Chr05g0220081</name>
</gene>
<keyword evidence="3" id="KW-1185">Reference proteome</keyword>
<evidence type="ECO:0000313" key="3">
    <source>
        <dbReference type="Proteomes" id="UP000215914"/>
    </source>
</evidence>
<comment type="caution">
    <text evidence="2">The sequence shown here is derived from an EMBL/GenBank/DDBJ whole genome shotgun (WGS) entry which is preliminary data.</text>
</comment>